<feature type="compositionally biased region" description="Basic residues" evidence="1">
    <location>
        <begin position="62"/>
        <end position="71"/>
    </location>
</feature>
<evidence type="ECO:0000313" key="2">
    <source>
        <dbReference type="EMBL" id="OWZ11828.1"/>
    </source>
</evidence>
<accession>A0A225W3R4</accession>
<dbReference type="OrthoDB" id="104503at2759"/>
<evidence type="ECO:0000256" key="1">
    <source>
        <dbReference type="SAM" id="MobiDB-lite"/>
    </source>
</evidence>
<protein>
    <submittedName>
        <fullName evidence="2">Uncharacterized protein</fullName>
    </submittedName>
</protein>
<reference evidence="3" key="1">
    <citation type="submission" date="2017-03" db="EMBL/GenBank/DDBJ databases">
        <title>Phytopthora megakarya and P. palmivora, two closely related causual agents of cacao black pod achieved similar genome size and gene model numbers by different mechanisms.</title>
        <authorList>
            <person name="Ali S."/>
            <person name="Shao J."/>
            <person name="Larry D.J."/>
            <person name="Kronmiller B."/>
            <person name="Shen D."/>
            <person name="Strem M.D."/>
            <person name="Melnick R.L."/>
            <person name="Guiltinan M.J."/>
            <person name="Tyler B.M."/>
            <person name="Meinhardt L.W."/>
            <person name="Bailey B.A."/>
        </authorList>
    </citation>
    <scope>NUCLEOTIDE SEQUENCE [LARGE SCALE GENOMIC DNA]</scope>
    <source>
        <strain evidence="3">zdho120</strain>
    </source>
</reference>
<proteinExistence type="predicted"/>
<organism evidence="2 3">
    <name type="scientific">Phytophthora megakarya</name>
    <dbReference type="NCBI Taxonomy" id="4795"/>
    <lineage>
        <taxon>Eukaryota</taxon>
        <taxon>Sar</taxon>
        <taxon>Stramenopiles</taxon>
        <taxon>Oomycota</taxon>
        <taxon>Peronosporomycetes</taxon>
        <taxon>Peronosporales</taxon>
        <taxon>Peronosporaceae</taxon>
        <taxon>Phytophthora</taxon>
    </lineage>
</organism>
<feature type="compositionally biased region" description="Polar residues" evidence="1">
    <location>
        <begin position="72"/>
        <end position="81"/>
    </location>
</feature>
<sequence>MELSVVPAPVLENSAPALFALITTYVHTKGIPEEGWVVDIEKCACACKFYSKLKTRCHISVGRKPKRRQNRKAIQSSRPEN</sequence>
<gene>
    <name evidence="2" type="ORF">PHMEG_00015094</name>
</gene>
<dbReference type="AlphaFoldDB" id="A0A225W3R4"/>
<comment type="caution">
    <text evidence="2">The sequence shown here is derived from an EMBL/GenBank/DDBJ whole genome shotgun (WGS) entry which is preliminary data.</text>
</comment>
<feature type="region of interest" description="Disordered" evidence="1">
    <location>
        <begin position="62"/>
        <end position="81"/>
    </location>
</feature>
<name>A0A225W3R4_9STRA</name>
<dbReference type="EMBL" id="NBNE01002016">
    <property type="protein sequence ID" value="OWZ11828.1"/>
    <property type="molecule type" value="Genomic_DNA"/>
</dbReference>
<evidence type="ECO:0000313" key="3">
    <source>
        <dbReference type="Proteomes" id="UP000198211"/>
    </source>
</evidence>
<dbReference type="Proteomes" id="UP000198211">
    <property type="component" value="Unassembled WGS sequence"/>
</dbReference>
<keyword evidence="3" id="KW-1185">Reference proteome</keyword>